<comment type="caution">
    <text evidence="1">The sequence shown here is derived from an EMBL/GenBank/DDBJ whole genome shotgun (WGS) entry which is preliminary data.</text>
</comment>
<name>A0A392THU3_9FABA</name>
<dbReference type="EMBL" id="LXQA010576622">
    <property type="protein sequence ID" value="MCI60164.1"/>
    <property type="molecule type" value="Genomic_DNA"/>
</dbReference>
<evidence type="ECO:0000313" key="1">
    <source>
        <dbReference type="EMBL" id="MCI60164.1"/>
    </source>
</evidence>
<sequence length="18" mass="1922">MALRASGSPPQYLTTSLE</sequence>
<proteinExistence type="predicted"/>
<dbReference type="Proteomes" id="UP000265520">
    <property type="component" value="Unassembled WGS sequence"/>
</dbReference>
<keyword evidence="2" id="KW-1185">Reference proteome</keyword>
<dbReference type="AlphaFoldDB" id="A0A392THU3"/>
<evidence type="ECO:0000313" key="2">
    <source>
        <dbReference type="Proteomes" id="UP000265520"/>
    </source>
</evidence>
<organism evidence="1 2">
    <name type="scientific">Trifolium medium</name>
    <dbReference type="NCBI Taxonomy" id="97028"/>
    <lineage>
        <taxon>Eukaryota</taxon>
        <taxon>Viridiplantae</taxon>
        <taxon>Streptophyta</taxon>
        <taxon>Embryophyta</taxon>
        <taxon>Tracheophyta</taxon>
        <taxon>Spermatophyta</taxon>
        <taxon>Magnoliopsida</taxon>
        <taxon>eudicotyledons</taxon>
        <taxon>Gunneridae</taxon>
        <taxon>Pentapetalae</taxon>
        <taxon>rosids</taxon>
        <taxon>fabids</taxon>
        <taxon>Fabales</taxon>
        <taxon>Fabaceae</taxon>
        <taxon>Papilionoideae</taxon>
        <taxon>50 kb inversion clade</taxon>
        <taxon>NPAAA clade</taxon>
        <taxon>Hologalegina</taxon>
        <taxon>IRL clade</taxon>
        <taxon>Trifolieae</taxon>
        <taxon>Trifolium</taxon>
    </lineage>
</organism>
<feature type="non-terminal residue" evidence="1">
    <location>
        <position position="18"/>
    </location>
</feature>
<protein>
    <submittedName>
        <fullName evidence="1">Uncharacterized protein</fullName>
    </submittedName>
</protein>
<accession>A0A392THU3</accession>
<reference evidence="1 2" key="1">
    <citation type="journal article" date="2018" name="Front. Plant Sci.">
        <title>Red Clover (Trifolium pratense) and Zigzag Clover (T. medium) - A Picture of Genomic Similarities and Differences.</title>
        <authorList>
            <person name="Dluhosova J."/>
            <person name="Istvanek J."/>
            <person name="Nedelnik J."/>
            <person name="Repkova J."/>
        </authorList>
    </citation>
    <scope>NUCLEOTIDE SEQUENCE [LARGE SCALE GENOMIC DNA]</scope>
    <source>
        <strain evidence="2">cv. 10/8</strain>
        <tissue evidence="1">Leaf</tissue>
    </source>
</reference>